<reference evidence="1" key="1">
    <citation type="submission" date="2014-05" db="EMBL/GenBank/DDBJ databases">
        <authorList>
            <person name="Chronopoulou M."/>
        </authorList>
    </citation>
    <scope>NUCLEOTIDE SEQUENCE</scope>
    <source>
        <tissue evidence="1">Whole organism</tissue>
    </source>
</reference>
<protein>
    <submittedName>
        <fullName evidence="1">Uncharacterized protein</fullName>
    </submittedName>
</protein>
<name>A0A0K2V094_LEPSM</name>
<proteinExistence type="predicted"/>
<dbReference type="AlphaFoldDB" id="A0A0K2V094"/>
<sequence>MISALTIIIKNNECILTQEF</sequence>
<accession>A0A0K2V094</accession>
<dbReference type="EMBL" id="HACA01026206">
    <property type="protein sequence ID" value="CDW43567.1"/>
    <property type="molecule type" value="Transcribed_RNA"/>
</dbReference>
<organism evidence="1">
    <name type="scientific">Lepeophtheirus salmonis</name>
    <name type="common">Salmon louse</name>
    <name type="synonym">Caligus salmonis</name>
    <dbReference type="NCBI Taxonomy" id="72036"/>
    <lineage>
        <taxon>Eukaryota</taxon>
        <taxon>Metazoa</taxon>
        <taxon>Ecdysozoa</taxon>
        <taxon>Arthropoda</taxon>
        <taxon>Crustacea</taxon>
        <taxon>Multicrustacea</taxon>
        <taxon>Hexanauplia</taxon>
        <taxon>Copepoda</taxon>
        <taxon>Siphonostomatoida</taxon>
        <taxon>Caligidae</taxon>
        <taxon>Lepeophtheirus</taxon>
    </lineage>
</organism>
<evidence type="ECO:0000313" key="1">
    <source>
        <dbReference type="EMBL" id="CDW43567.1"/>
    </source>
</evidence>